<dbReference type="Pfam" id="PF00069">
    <property type="entry name" value="Pkinase"/>
    <property type="match status" value="1"/>
</dbReference>
<evidence type="ECO:0000256" key="2">
    <source>
        <dbReference type="ARBA" id="ARBA00022679"/>
    </source>
</evidence>
<evidence type="ECO:0000313" key="9">
    <source>
        <dbReference type="EMBL" id="KAL1589988.1"/>
    </source>
</evidence>
<feature type="region of interest" description="Disordered" evidence="7">
    <location>
        <begin position="489"/>
        <end position="562"/>
    </location>
</feature>
<dbReference type="Gene3D" id="3.30.1120.30">
    <property type="entry name" value="POLO box domain"/>
    <property type="match status" value="2"/>
</dbReference>
<feature type="region of interest" description="Disordered" evidence="7">
    <location>
        <begin position="574"/>
        <end position="640"/>
    </location>
</feature>
<dbReference type="CDD" id="cd13118">
    <property type="entry name" value="POLO_box_1"/>
    <property type="match status" value="1"/>
</dbReference>
<dbReference type="EMBL" id="JAAQHG020000003">
    <property type="protein sequence ID" value="KAL1589988.1"/>
    <property type="molecule type" value="Genomic_DNA"/>
</dbReference>
<evidence type="ECO:0000256" key="7">
    <source>
        <dbReference type="SAM" id="MobiDB-lite"/>
    </source>
</evidence>
<sequence>MSSIHAEPPPPIVTEPTGVNYATGPSLGKGGFAICHRAERYDGSKPTGHIVALKIVKTKMEPAKLAQKFVSELQIHSKLSHPNIVTFYRAFSFQTSTYVVLDMCPNGSLADMLKKRKCLTLPEIRRFVIQICGAVKYLHTRHVVHRDLKTGNLFLDANMNVQVGDFGLAALLVTEKEMEVKRRTTMCGTPNYLAPEILEKGKGHNEKVDLWSIGVITYTLAVGRAPFHASSKEEIYKKLKQGEYKWPELSATHNDISADLRNTVASLLVPEEDRPEPDDIIGQPFFRMGYVPHHIPVASREKIPQWSEVALPSKAARDQGYTDSWFDLCKEAGVGRTPDGSCFKLNRGRKIKSIVHDFHKEAQLGTAPVMPIPQDTVYVSTVSDWESAGSPEPQESDSSRTSTMRGMREISHNEVVKPRSTLTSERRIARDTEMMPPPTRPASRVAARTGSVRRAARTLSEETAKAAESVKIASDNDSVPAYRTVRSRLATSSTTGTLRESNTVSSAGYQASQSQQSSDAAPTKPQRTTSIKRSADASLARRPRATVKKADRPVSPPASAGAFATLDELKQVSPLRKPRRKAEAVVEIHSDPEDQPCPPTLSLPPPPRMSRTLPRPRKPLPTLPDDTTTTHPSSDPSSVLTRLTTLRSNLLASLSNAPPPTNAPLPPASAAAHLPFVCKWVDYSIKHGVGYVLRDGTVGCVFNASARAPGTPVTHVYNACGRRWLAKLRRDLGNADSVPLEILEDAGQEGIRRKVFKGLGSVEAEEARRKVLGVLWAKFGRYMCQSLEGDVVVPGGEAGAGRGEVFVRFYQRIGNVGMWVFADGAMQVHFPDHTKLVLSADGTLVSATVISAEAAAHLRAEGELLPAHIAGREVLGDTVRGLLHESGRARARVVRANEVERKLGFVVEVVGQWIANGGLGRLDADEDVGTGEKLCWEGMMVKDQARKVERVTVGRFGGDVRETEKAPAR</sequence>
<organism evidence="9 10">
    <name type="scientific">Cladosporium halotolerans</name>
    <dbReference type="NCBI Taxonomy" id="1052096"/>
    <lineage>
        <taxon>Eukaryota</taxon>
        <taxon>Fungi</taxon>
        <taxon>Dikarya</taxon>
        <taxon>Ascomycota</taxon>
        <taxon>Pezizomycotina</taxon>
        <taxon>Dothideomycetes</taxon>
        <taxon>Dothideomycetidae</taxon>
        <taxon>Cladosporiales</taxon>
        <taxon>Cladosporiaceae</taxon>
        <taxon>Cladosporium</taxon>
    </lineage>
</organism>
<dbReference type="GO" id="GO:0000776">
    <property type="term" value="C:kinetochore"/>
    <property type="evidence" value="ECO:0007669"/>
    <property type="project" value="TreeGrafter"/>
</dbReference>
<evidence type="ECO:0000259" key="8">
    <source>
        <dbReference type="PROSITE" id="PS50011"/>
    </source>
</evidence>
<dbReference type="RefSeq" id="XP_069233093.1">
    <property type="nucleotide sequence ID" value="XM_069369766.1"/>
</dbReference>
<dbReference type="GO" id="GO:0007052">
    <property type="term" value="P:mitotic spindle organization"/>
    <property type="evidence" value="ECO:0007669"/>
    <property type="project" value="TreeGrafter"/>
</dbReference>
<evidence type="ECO:0000256" key="1">
    <source>
        <dbReference type="ARBA" id="ARBA00022527"/>
    </source>
</evidence>
<dbReference type="SUPFAM" id="SSF82615">
    <property type="entry name" value="Polo-box domain"/>
    <property type="match status" value="2"/>
</dbReference>
<evidence type="ECO:0000256" key="4">
    <source>
        <dbReference type="ARBA" id="ARBA00022777"/>
    </source>
</evidence>
<dbReference type="Gene3D" id="1.10.510.10">
    <property type="entry name" value="Transferase(Phosphotransferase) domain 1"/>
    <property type="match status" value="1"/>
</dbReference>
<dbReference type="PANTHER" id="PTHR24345:SF0">
    <property type="entry name" value="CELL CYCLE SERINE_THREONINE-PROTEIN KINASE CDC5_MSD2"/>
    <property type="match status" value="1"/>
</dbReference>
<dbReference type="GeneID" id="96002604"/>
<feature type="compositionally biased region" description="Low complexity" evidence="7">
    <location>
        <begin position="505"/>
        <end position="521"/>
    </location>
</feature>
<dbReference type="GO" id="GO:0005816">
    <property type="term" value="C:spindle pole body"/>
    <property type="evidence" value="ECO:0007669"/>
    <property type="project" value="TreeGrafter"/>
</dbReference>
<dbReference type="InterPro" id="IPR000959">
    <property type="entry name" value="POLO_box_dom"/>
</dbReference>
<dbReference type="PANTHER" id="PTHR24345">
    <property type="entry name" value="SERINE/THREONINE-PROTEIN KINASE PLK"/>
    <property type="match status" value="1"/>
</dbReference>
<dbReference type="SMART" id="SM00220">
    <property type="entry name" value="S_TKc"/>
    <property type="match status" value="1"/>
</dbReference>
<dbReference type="PROSITE" id="PS50011">
    <property type="entry name" value="PROTEIN_KINASE_DOM"/>
    <property type="match status" value="1"/>
</dbReference>
<dbReference type="InterPro" id="IPR017441">
    <property type="entry name" value="Protein_kinase_ATP_BS"/>
</dbReference>
<keyword evidence="2" id="KW-0808">Transferase</keyword>
<protein>
    <recommendedName>
        <fullName evidence="8">Protein kinase domain-containing protein</fullName>
    </recommendedName>
</protein>
<evidence type="ECO:0000256" key="6">
    <source>
        <dbReference type="PROSITE-ProRule" id="PRU10141"/>
    </source>
</evidence>
<feature type="compositionally biased region" description="Pro residues" evidence="7">
    <location>
        <begin position="595"/>
        <end position="608"/>
    </location>
</feature>
<evidence type="ECO:0000256" key="3">
    <source>
        <dbReference type="ARBA" id="ARBA00022741"/>
    </source>
</evidence>
<feature type="compositionally biased region" description="Polar residues" evidence="7">
    <location>
        <begin position="489"/>
        <end position="504"/>
    </location>
</feature>
<dbReference type="InterPro" id="IPR011009">
    <property type="entry name" value="Kinase-like_dom_sf"/>
</dbReference>
<evidence type="ECO:0000313" key="10">
    <source>
        <dbReference type="Proteomes" id="UP000803884"/>
    </source>
</evidence>
<feature type="compositionally biased region" description="Basic and acidic residues" evidence="7">
    <location>
        <begin position="581"/>
        <end position="592"/>
    </location>
</feature>
<feature type="region of interest" description="Disordered" evidence="7">
    <location>
        <begin position="384"/>
        <end position="409"/>
    </location>
</feature>
<dbReference type="InterPro" id="IPR000719">
    <property type="entry name" value="Prot_kinase_dom"/>
</dbReference>
<keyword evidence="3 6" id="KW-0547">Nucleotide-binding</keyword>
<dbReference type="InterPro" id="IPR033701">
    <property type="entry name" value="POLO_box_1"/>
</dbReference>
<keyword evidence="5 6" id="KW-0067">ATP-binding</keyword>
<keyword evidence="4" id="KW-0418">Kinase</keyword>
<dbReference type="GO" id="GO:0005634">
    <property type="term" value="C:nucleus"/>
    <property type="evidence" value="ECO:0007669"/>
    <property type="project" value="TreeGrafter"/>
</dbReference>
<dbReference type="GO" id="GO:0005524">
    <property type="term" value="F:ATP binding"/>
    <property type="evidence" value="ECO:0007669"/>
    <property type="project" value="UniProtKB-UniRule"/>
</dbReference>
<dbReference type="InterPro" id="IPR036947">
    <property type="entry name" value="POLO_box_dom_sf"/>
</dbReference>
<dbReference type="SUPFAM" id="SSF56112">
    <property type="entry name" value="Protein kinase-like (PK-like)"/>
    <property type="match status" value="1"/>
</dbReference>
<reference evidence="9 10" key="1">
    <citation type="journal article" date="2020" name="Microbiol. Resour. Announc.">
        <title>Draft Genome Sequence of a Cladosporium Species Isolated from the Mesophotic Ascidian Didemnum maculosum.</title>
        <authorList>
            <person name="Gioti A."/>
            <person name="Siaperas R."/>
            <person name="Nikolaivits E."/>
            <person name="Le Goff G."/>
            <person name="Ouazzani J."/>
            <person name="Kotoulas G."/>
            <person name="Topakas E."/>
        </authorList>
    </citation>
    <scope>NUCLEOTIDE SEQUENCE [LARGE SCALE GENOMIC DNA]</scope>
    <source>
        <strain evidence="9 10">TM138-S3</strain>
    </source>
</reference>
<dbReference type="Proteomes" id="UP000803884">
    <property type="component" value="Unassembled WGS sequence"/>
</dbReference>
<dbReference type="InterPro" id="IPR008271">
    <property type="entry name" value="Ser/Thr_kinase_AS"/>
</dbReference>
<dbReference type="GO" id="GO:0005737">
    <property type="term" value="C:cytoplasm"/>
    <property type="evidence" value="ECO:0007669"/>
    <property type="project" value="TreeGrafter"/>
</dbReference>
<dbReference type="AlphaFoldDB" id="A0AB34KYB4"/>
<dbReference type="PROSITE" id="PS00107">
    <property type="entry name" value="PROTEIN_KINASE_ATP"/>
    <property type="match status" value="1"/>
</dbReference>
<accession>A0AB34KYB4</accession>
<feature type="binding site" evidence="6">
    <location>
        <position position="54"/>
    </location>
    <ligand>
        <name>ATP</name>
        <dbReference type="ChEBI" id="CHEBI:30616"/>
    </ligand>
</feature>
<dbReference type="GO" id="GO:0004674">
    <property type="term" value="F:protein serine/threonine kinase activity"/>
    <property type="evidence" value="ECO:0007669"/>
    <property type="project" value="UniProtKB-KW"/>
</dbReference>
<dbReference type="PROSITE" id="PS00108">
    <property type="entry name" value="PROTEIN_KINASE_ST"/>
    <property type="match status" value="1"/>
</dbReference>
<keyword evidence="10" id="KW-1185">Reference proteome</keyword>
<keyword evidence="1" id="KW-0723">Serine/threonine-protein kinase</keyword>
<feature type="domain" description="Protein kinase" evidence="8">
    <location>
        <begin position="21"/>
        <end position="286"/>
    </location>
</feature>
<dbReference type="Pfam" id="PF00659">
    <property type="entry name" value="POLO_box"/>
    <property type="match status" value="1"/>
</dbReference>
<gene>
    <name evidence="9" type="ORF">WHR41_01160</name>
</gene>
<feature type="region of interest" description="Disordered" evidence="7">
    <location>
        <begin position="433"/>
        <end position="470"/>
    </location>
</feature>
<dbReference type="GO" id="GO:0000922">
    <property type="term" value="C:spindle pole"/>
    <property type="evidence" value="ECO:0007669"/>
    <property type="project" value="TreeGrafter"/>
</dbReference>
<proteinExistence type="predicted"/>
<name>A0AB34KYB4_9PEZI</name>
<comment type="caution">
    <text evidence="9">The sequence shown here is derived from an EMBL/GenBank/DDBJ whole genome shotgun (WGS) entry which is preliminary data.</text>
</comment>
<feature type="compositionally biased region" description="Low complexity" evidence="7">
    <location>
        <begin position="623"/>
        <end position="640"/>
    </location>
</feature>
<evidence type="ECO:0000256" key="5">
    <source>
        <dbReference type="ARBA" id="ARBA00022840"/>
    </source>
</evidence>